<dbReference type="InParanoid" id="C5DFB2"/>
<dbReference type="AlphaFoldDB" id="C5DFB2"/>
<gene>
    <name evidence="7" type="ordered locus">KLTH0D13684g</name>
</gene>
<evidence type="ECO:0000256" key="3">
    <source>
        <dbReference type="ARBA" id="ARBA00022729"/>
    </source>
</evidence>
<comment type="function">
    <text evidence="1">Involved in cell wall beta(1-&gt;6) glucan synthesis.</text>
</comment>
<dbReference type="GO" id="GO:0031505">
    <property type="term" value="P:fungal-type cell wall organization"/>
    <property type="evidence" value="ECO:0007669"/>
    <property type="project" value="TreeGrafter"/>
</dbReference>
<proteinExistence type="inferred from homology"/>
<reference evidence="7 8" key="1">
    <citation type="journal article" date="2009" name="Genome Res.">
        <title>Comparative genomics of protoploid Saccharomycetaceae.</title>
        <authorList>
            <consortium name="The Genolevures Consortium"/>
            <person name="Souciet J.-L."/>
            <person name="Dujon B."/>
            <person name="Gaillardin C."/>
            <person name="Johnston M."/>
            <person name="Baret P.V."/>
            <person name="Cliften P."/>
            <person name="Sherman D.J."/>
            <person name="Weissenbach J."/>
            <person name="Westhof E."/>
            <person name="Wincker P."/>
            <person name="Jubin C."/>
            <person name="Poulain J."/>
            <person name="Barbe V."/>
            <person name="Segurens B."/>
            <person name="Artiguenave F."/>
            <person name="Anthouard V."/>
            <person name="Vacherie B."/>
            <person name="Val M.-E."/>
            <person name="Fulton R.S."/>
            <person name="Minx P."/>
            <person name="Wilson R."/>
            <person name="Durrens P."/>
            <person name="Jean G."/>
            <person name="Marck C."/>
            <person name="Martin T."/>
            <person name="Nikolski M."/>
            <person name="Rolland T."/>
            <person name="Seret M.-L."/>
            <person name="Casaregola S."/>
            <person name="Despons L."/>
            <person name="Fairhead C."/>
            <person name="Fischer G."/>
            <person name="Lafontaine I."/>
            <person name="Leh V."/>
            <person name="Lemaire M."/>
            <person name="de Montigny J."/>
            <person name="Neuveglise C."/>
            <person name="Thierry A."/>
            <person name="Blanc-Lenfle I."/>
            <person name="Bleykasten C."/>
            <person name="Diffels J."/>
            <person name="Fritsch E."/>
            <person name="Frangeul L."/>
            <person name="Goeffon A."/>
            <person name="Jauniaux N."/>
            <person name="Kachouri-Lafond R."/>
            <person name="Payen C."/>
            <person name="Potier S."/>
            <person name="Pribylova L."/>
            <person name="Ozanne C."/>
            <person name="Richard G.-F."/>
            <person name="Sacerdot C."/>
            <person name="Straub M.-L."/>
            <person name="Talla E."/>
        </authorList>
    </citation>
    <scope>NUCLEOTIDE SEQUENCE [LARGE SCALE GENOMIC DNA]</scope>
    <source>
        <strain evidence="8">ATCC 56472 / CBS 6340 / NRRL Y-8284</strain>
    </source>
</reference>
<dbReference type="eggNOG" id="ENOG502S28F">
    <property type="taxonomic scope" value="Eukaryota"/>
</dbReference>
<dbReference type="STRING" id="559295.C5DFB2"/>
<dbReference type="InterPro" id="IPR018466">
    <property type="entry name" value="Kre9/Knh1-like_N"/>
</dbReference>
<dbReference type="InterPro" id="IPR045328">
    <property type="entry name" value="Kre9/Knh1"/>
</dbReference>
<name>C5DFB2_LACTC</name>
<evidence type="ECO:0000256" key="4">
    <source>
        <dbReference type="SAM" id="SignalP"/>
    </source>
</evidence>
<dbReference type="EMBL" id="CU928168">
    <property type="protein sequence ID" value="CAR22867.1"/>
    <property type="molecule type" value="Genomic_DNA"/>
</dbReference>
<feature type="chain" id="PRO_5002948708" evidence="4">
    <location>
        <begin position="17"/>
        <end position="263"/>
    </location>
</feature>
<evidence type="ECO:0000256" key="1">
    <source>
        <dbReference type="ARBA" id="ARBA00004010"/>
    </source>
</evidence>
<dbReference type="GO" id="GO:0042546">
    <property type="term" value="P:cell wall biogenesis"/>
    <property type="evidence" value="ECO:0007669"/>
    <property type="project" value="InterPro"/>
</dbReference>
<dbReference type="KEGG" id="lth:KLTH0D13684g"/>
<feature type="signal peptide" evidence="4">
    <location>
        <begin position="1"/>
        <end position="16"/>
    </location>
</feature>
<dbReference type="HOGENOM" id="CLU_063732_1_0_1"/>
<feature type="domain" description="Yeast cell wall synthesis Kre9/Knh1 C-terminal" evidence="5">
    <location>
        <begin position="159"/>
        <end position="259"/>
    </location>
</feature>
<dbReference type="OMA" id="TMRDWYL"/>
<evidence type="ECO:0000259" key="6">
    <source>
        <dbReference type="Pfam" id="PF10342"/>
    </source>
</evidence>
<protein>
    <submittedName>
        <fullName evidence="7">KLTH0D13684p</fullName>
    </submittedName>
</protein>
<dbReference type="Pfam" id="PF10342">
    <property type="entry name" value="Kre9_KNH"/>
    <property type="match status" value="1"/>
</dbReference>
<sequence>MRPFFVLLVLWRLTVADLSVSRPSAGAKFSGSSGAASVEVEWIEAGGAPALSSVSEFTFVLCSGPNSDIQAVTKISTVQASSVAAGKHKLSIDRALVSNGMYFVQVVAVSPEYVTIHYSNRFTLEGMQGRNRALSVTDSRPPAAEIIRVGGENPPPPINSASFSITYVSQTGSWRFAPMQSQPRATITATTWTRQHPTSACTYFASDPPQPKWYTTVTPGWDYTLQIRYNDAHPAPHPENNGGWYNAENRKTLSARKINHPLG</sequence>
<evidence type="ECO:0000256" key="2">
    <source>
        <dbReference type="ARBA" id="ARBA00006816"/>
    </source>
</evidence>
<evidence type="ECO:0000313" key="7">
    <source>
        <dbReference type="EMBL" id="CAR22867.1"/>
    </source>
</evidence>
<comment type="similarity">
    <text evidence="2">Belongs to the KRE9/KNH1 family.</text>
</comment>
<evidence type="ECO:0000313" key="8">
    <source>
        <dbReference type="Proteomes" id="UP000002036"/>
    </source>
</evidence>
<keyword evidence="3 4" id="KW-0732">Signal</keyword>
<dbReference type="GeneID" id="8295547"/>
<dbReference type="Proteomes" id="UP000002036">
    <property type="component" value="Chromosome D"/>
</dbReference>
<dbReference type="GO" id="GO:0005576">
    <property type="term" value="C:extracellular region"/>
    <property type="evidence" value="ECO:0007669"/>
    <property type="project" value="TreeGrafter"/>
</dbReference>
<evidence type="ECO:0000259" key="5">
    <source>
        <dbReference type="Pfam" id="PF05390"/>
    </source>
</evidence>
<organism evidence="7 8">
    <name type="scientific">Lachancea thermotolerans (strain ATCC 56472 / CBS 6340 / NRRL Y-8284)</name>
    <name type="common">Yeast</name>
    <name type="synonym">Kluyveromyces thermotolerans</name>
    <dbReference type="NCBI Taxonomy" id="559295"/>
    <lineage>
        <taxon>Eukaryota</taxon>
        <taxon>Fungi</taxon>
        <taxon>Dikarya</taxon>
        <taxon>Ascomycota</taxon>
        <taxon>Saccharomycotina</taxon>
        <taxon>Saccharomycetes</taxon>
        <taxon>Saccharomycetales</taxon>
        <taxon>Saccharomycetaceae</taxon>
        <taxon>Lachancea</taxon>
    </lineage>
</organism>
<keyword evidence="8" id="KW-1185">Reference proteome</keyword>
<accession>C5DFB2</accession>
<dbReference type="PANTHER" id="PTHR28154">
    <property type="entry name" value="CELL WALL SYNTHESIS PROTEIN KNH1-RELATED"/>
    <property type="match status" value="1"/>
</dbReference>
<feature type="domain" description="Yeast cell wall synthesis Kre9/Knh1-like N-terminal" evidence="6">
    <location>
        <begin position="23"/>
        <end position="124"/>
    </location>
</feature>
<dbReference type="Pfam" id="PF05390">
    <property type="entry name" value="Kre9_KNH1_C"/>
    <property type="match status" value="1"/>
</dbReference>
<dbReference type="GO" id="GO:0006078">
    <property type="term" value="P:(1-&gt;6)-beta-D-glucan biosynthetic process"/>
    <property type="evidence" value="ECO:0007669"/>
    <property type="project" value="InterPro"/>
</dbReference>
<dbReference type="OrthoDB" id="2432613at2759"/>
<dbReference type="InterPro" id="IPR008659">
    <property type="entry name" value="Kre9/Knh1_C"/>
</dbReference>
<dbReference type="PANTHER" id="PTHR28154:SF1">
    <property type="entry name" value="CELL WALL SYNTHESIS PROTEIN KNH1-RELATED"/>
    <property type="match status" value="1"/>
</dbReference>
<dbReference type="RefSeq" id="XP_002553305.1">
    <property type="nucleotide sequence ID" value="XM_002553259.1"/>
</dbReference>